<dbReference type="InterPro" id="IPR036515">
    <property type="entry name" value="Transposase_17_sf"/>
</dbReference>
<organism evidence="1">
    <name type="scientific">marine sediment metagenome</name>
    <dbReference type="NCBI Taxonomy" id="412755"/>
    <lineage>
        <taxon>unclassified sequences</taxon>
        <taxon>metagenomes</taxon>
        <taxon>ecological metagenomes</taxon>
    </lineage>
</organism>
<name>X1ANB6_9ZZZZ</name>
<dbReference type="AlphaFoldDB" id="X1ANB6"/>
<accession>X1ANB6</accession>
<dbReference type="EMBL" id="BART01016628">
    <property type="protein sequence ID" value="GAG84159.1"/>
    <property type="molecule type" value="Genomic_DNA"/>
</dbReference>
<dbReference type="GO" id="GO:0003677">
    <property type="term" value="F:DNA binding"/>
    <property type="evidence" value="ECO:0007669"/>
    <property type="project" value="InterPro"/>
</dbReference>
<sequence length="33" mass="3948">MYHLARQKDMIEVEEINVRADHIHTILSVPPKY</sequence>
<reference evidence="1" key="1">
    <citation type="journal article" date="2014" name="Front. Microbiol.">
        <title>High frequency of phylogenetically diverse reductive dehalogenase-homologous genes in deep subseafloor sedimentary metagenomes.</title>
        <authorList>
            <person name="Kawai M."/>
            <person name="Futagami T."/>
            <person name="Toyoda A."/>
            <person name="Takaki Y."/>
            <person name="Nishi S."/>
            <person name="Hori S."/>
            <person name="Arai W."/>
            <person name="Tsubouchi T."/>
            <person name="Morono Y."/>
            <person name="Uchiyama I."/>
            <person name="Ito T."/>
            <person name="Fujiyama A."/>
            <person name="Inagaki F."/>
            <person name="Takami H."/>
        </authorList>
    </citation>
    <scope>NUCLEOTIDE SEQUENCE</scope>
    <source>
        <strain evidence="1">Expedition CK06-06</strain>
    </source>
</reference>
<dbReference type="GO" id="GO:0004803">
    <property type="term" value="F:transposase activity"/>
    <property type="evidence" value="ECO:0007669"/>
    <property type="project" value="InterPro"/>
</dbReference>
<evidence type="ECO:0000313" key="1">
    <source>
        <dbReference type="EMBL" id="GAG84159.1"/>
    </source>
</evidence>
<feature type="non-terminal residue" evidence="1">
    <location>
        <position position="33"/>
    </location>
</feature>
<evidence type="ECO:0008006" key="2">
    <source>
        <dbReference type="Google" id="ProtNLM"/>
    </source>
</evidence>
<gene>
    <name evidence="1" type="ORF">S01H4_31924</name>
</gene>
<dbReference type="SUPFAM" id="SSF143422">
    <property type="entry name" value="Transposase IS200-like"/>
    <property type="match status" value="1"/>
</dbReference>
<comment type="caution">
    <text evidence="1">The sequence shown here is derived from an EMBL/GenBank/DDBJ whole genome shotgun (WGS) entry which is preliminary data.</text>
</comment>
<protein>
    <recommendedName>
        <fullName evidence="2">Transposase IS200-like domain-containing protein</fullName>
    </recommendedName>
</protein>
<proteinExistence type="predicted"/>
<dbReference type="GO" id="GO:0006313">
    <property type="term" value="P:DNA transposition"/>
    <property type="evidence" value="ECO:0007669"/>
    <property type="project" value="InterPro"/>
</dbReference>